<feature type="signal peptide" evidence="1">
    <location>
        <begin position="1"/>
        <end position="24"/>
    </location>
</feature>
<dbReference type="Pfam" id="PF03640">
    <property type="entry name" value="Lipoprotein_15"/>
    <property type="match status" value="4"/>
</dbReference>
<keyword evidence="3" id="KW-1185">Reference proteome</keyword>
<protein>
    <submittedName>
        <fullName evidence="2">Putative lipoprotein with Yx(FWY)xxD motif</fullName>
    </submittedName>
</protein>
<evidence type="ECO:0000313" key="2">
    <source>
        <dbReference type="EMBL" id="MBB4964355.1"/>
    </source>
</evidence>
<dbReference type="AlphaFoldDB" id="A0A7W7WUI3"/>
<reference evidence="2 3" key="1">
    <citation type="submission" date="2020-08" db="EMBL/GenBank/DDBJ databases">
        <title>Sequencing the genomes of 1000 actinobacteria strains.</title>
        <authorList>
            <person name="Klenk H.-P."/>
        </authorList>
    </citation>
    <scope>NUCLEOTIDE SEQUENCE [LARGE SCALE GENOMIC DNA]</scope>
    <source>
        <strain evidence="2 3">DSM 45084</strain>
    </source>
</reference>
<dbReference type="EMBL" id="JACHJS010000001">
    <property type="protein sequence ID" value="MBB4964355.1"/>
    <property type="molecule type" value="Genomic_DNA"/>
</dbReference>
<sequence>MTRFRVVAALAVAALVGACGQQNGAQPVAAQQQPQQEQQLREQQPAEVALTAGTIEGLGTVLTDAQGMTLYRFDKDTAKPSESTCDGDCAAKWPPALAGDGDIQVEGVDRSLVGTVDRQEGKQLTIAGWPLYRFAQDQAPGEAKGQGVGGTWFAAATDGKKAATDDKKAAPNAGLVLTTSSVGDLGTVLTDKDGMTLYRFDKDTAKPAKSNCEGDCAAKWPPLLVQGDFEVRGVDRSLVGTVDRPEGKQLTVAGWPLYTFVDDKVCGDAKGQGVGGTWFVANPQGGKAGA</sequence>
<evidence type="ECO:0000313" key="3">
    <source>
        <dbReference type="Proteomes" id="UP000542674"/>
    </source>
</evidence>
<keyword evidence="1" id="KW-0732">Signal</keyword>
<dbReference type="PANTHER" id="PTHR39335">
    <property type="entry name" value="BLL4220 PROTEIN"/>
    <property type="match status" value="1"/>
</dbReference>
<dbReference type="GO" id="GO:0043448">
    <property type="term" value="P:alkane catabolic process"/>
    <property type="evidence" value="ECO:0007669"/>
    <property type="project" value="TreeGrafter"/>
</dbReference>
<dbReference type="PANTHER" id="PTHR39335:SF1">
    <property type="entry name" value="BLL4220 PROTEIN"/>
    <property type="match status" value="1"/>
</dbReference>
<evidence type="ECO:0000256" key="1">
    <source>
        <dbReference type="SAM" id="SignalP"/>
    </source>
</evidence>
<dbReference type="Proteomes" id="UP000542674">
    <property type="component" value="Unassembled WGS sequence"/>
</dbReference>
<accession>A0A7W7WUI3</accession>
<proteinExistence type="predicted"/>
<feature type="chain" id="PRO_5038941681" evidence="1">
    <location>
        <begin position="25"/>
        <end position="290"/>
    </location>
</feature>
<dbReference type="RefSeq" id="WP_184667312.1">
    <property type="nucleotide sequence ID" value="NZ_BAABAI010000027.1"/>
</dbReference>
<comment type="caution">
    <text evidence="2">The sequence shown here is derived from an EMBL/GenBank/DDBJ whole genome shotgun (WGS) entry which is preliminary data.</text>
</comment>
<keyword evidence="2" id="KW-0449">Lipoprotein</keyword>
<dbReference type="InterPro" id="IPR005297">
    <property type="entry name" value="Lipoprotein_repeat"/>
</dbReference>
<dbReference type="PROSITE" id="PS51257">
    <property type="entry name" value="PROKAR_LIPOPROTEIN"/>
    <property type="match status" value="1"/>
</dbReference>
<organism evidence="2 3">
    <name type="scientific">Saccharothrix violaceirubra</name>
    <dbReference type="NCBI Taxonomy" id="413306"/>
    <lineage>
        <taxon>Bacteria</taxon>
        <taxon>Bacillati</taxon>
        <taxon>Actinomycetota</taxon>
        <taxon>Actinomycetes</taxon>
        <taxon>Pseudonocardiales</taxon>
        <taxon>Pseudonocardiaceae</taxon>
        <taxon>Saccharothrix</taxon>
    </lineage>
</organism>
<name>A0A7W7WUI3_9PSEU</name>
<gene>
    <name evidence="2" type="ORF">F4559_001714</name>
</gene>